<dbReference type="InterPro" id="IPR036390">
    <property type="entry name" value="WH_DNA-bd_sf"/>
</dbReference>
<dbReference type="PANTHER" id="PTHR43537:SF45">
    <property type="entry name" value="GNTR FAMILY REGULATORY PROTEIN"/>
    <property type="match status" value="1"/>
</dbReference>
<keyword evidence="2" id="KW-0238">DNA-binding</keyword>
<dbReference type="Gene3D" id="1.10.10.10">
    <property type="entry name" value="Winged helix-like DNA-binding domain superfamily/Winged helix DNA-binding domain"/>
    <property type="match status" value="1"/>
</dbReference>
<keyword evidence="7" id="KW-1185">Reference proteome</keyword>
<evidence type="ECO:0000259" key="5">
    <source>
        <dbReference type="PROSITE" id="PS50949"/>
    </source>
</evidence>
<sequence length="290" mass="30511">MPASGGLTGVVRVRTGSVSEAPPPKRRGPRSALAAGAEGAEPIRGRTAATEVYRVLRGEIMSMARKPGEPINDREIEAALGVSRTPIREAILRLAGENLVEVLPQSGTFVARIPLATLPEAIVIRRALEELTVRAAAEHATESQVAGLQASLARQREHAAADDPVGFYAADEAFHAAIAAAAGYPTTWKLVQQVKVQVDRYCHLSLPQPGRMARLLKEHTAIVNAIRAHDPLQAVAALDAHLNNLLAGLVLAPDFDRGYFIGDPSAVGPAARAAVGAGRGTGRRRAATPA</sequence>
<dbReference type="InterPro" id="IPR000524">
    <property type="entry name" value="Tscrpt_reg_HTH_GntR"/>
</dbReference>
<feature type="domain" description="HTH gntR-type" evidence="5">
    <location>
        <begin position="46"/>
        <end position="113"/>
    </location>
</feature>
<evidence type="ECO:0000256" key="2">
    <source>
        <dbReference type="ARBA" id="ARBA00023125"/>
    </source>
</evidence>
<dbReference type="EMBL" id="VWPK01000004">
    <property type="protein sequence ID" value="KAA5613927.1"/>
    <property type="molecule type" value="Genomic_DNA"/>
</dbReference>
<evidence type="ECO:0000256" key="1">
    <source>
        <dbReference type="ARBA" id="ARBA00023015"/>
    </source>
</evidence>
<feature type="region of interest" description="Disordered" evidence="4">
    <location>
        <begin position="1"/>
        <end position="41"/>
    </location>
</feature>
<dbReference type="Gene3D" id="1.20.120.530">
    <property type="entry name" value="GntR ligand-binding domain-like"/>
    <property type="match status" value="1"/>
</dbReference>
<dbReference type="SUPFAM" id="SSF48008">
    <property type="entry name" value="GntR ligand-binding domain-like"/>
    <property type="match status" value="1"/>
</dbReference>
<dbReference type="SUPFAM" id="SSF46785">
    <property type="entry name" value="Winged helix' DNA-binding domain"/>
    <property type="match status" value="1"/>
</dbReference>
<dbReference type="InterPro" id="IPR036388">
    <property type="entry name" value="WH-like_DNA-bd_sf"/>
</dbReference>
<dbReference type="Proteomes" id="UP000325255">
    <property type="component" value="Unassembled WGS sequence"/>
</dbReference>
<name>A0A5M6J1H9_9PROT</name>
<dbReference type="Pfam" id="PF07729">
    <property type="entry name" value="FCD"/>
    <property type="match status" value="1"/>
</dbReference>
<organism evidence="6 7">
    <name type="scientific">Rhodovastum atsumiense</name>
    <dbReference type="NCBI Taxonomy" id="504468"/>
    <lineage>
        <taxon>Bacteria</taxon>
        <taxon>Pseudomonadati</taxon>
        <taxon>Pseudomonadota</taxon>
        <taxon>Alphaproteobacteria</taxon>
        <taxon>Acetobacterales</taxon>
        <taxon>Acetobacteraceae</taxon>
        <taxon>Rhodovastum</taxon>
    </lineage>
</organism>
<gene>
    <name evidence="6" type="ORF">F1189_03905</name>
</gene>
<dbReference type="Pfam" id="PF00392">
    <property type="entry name" value="GntR"/>
    <property type="match status" value="1"/>
</dbReference>
<proteinExistence type="predicted"/>
<dbReference type="PROSITE" id="PS50949">
    <property type="entry name" value="HTH_GNTR"/>
    <property type="match status" value="1"/>
</dbReference>
<comment type="caution">
    <text evidence="6">The sequence shown here is derived from an EMBL/GenBank/DDBJ whole genome shotgun (WGS) entry which is preliminary data.</text>
</comment>
<keyword evidence="3" id="KW-0804">Transcription</keyword>
<protein>
    <submittedName>
        <fullName evidence="6">GntR family transcriptional regulator</fullName>
    </submittedName>
</protein>
<feature type="compositionally biased region" description="Low complexity" evidence="4">
    <location>
        <begin position="9"/>
        <end position="19"/>
    </location>
</feature>
<dbReference type="SMART" id="SM00895">
    <property type="entry name" value="FCD"/>
    <property type="match status" value="1"/>
</dbReference>
<dbReference type="InterPro" id="IPR008920">
    <property type="entry name" value="TF_FadR/GntR_C"/>
</dbReference>
<dbReference type="OrthoDB" id="9812290at2"/>
<evidence type="ECO:0000313" key="6">
    <source>
        <dbReference type="EMBL" id="KAA5613927.1"/>
    </source>
</evidence>
<dbReference type="PANTHER" id="PTHR43537">
    <property type="entry name" value="TRANSCRIPTIONAL REGULATOR, GNTR FAMILY"/>
    <property type="match status" value="1"/>
</dbReference>
<evidence type="ECO:0000256" key="4">
    <source>
        <dbReference type="SAM" id="MobiDB-lite"/>
    </source>
</evidence>
<dbReference type="CDD" id="cd07377">
    <property type="entry name" value="WHTH_GntR"/>
    <property type="match status" value="1"/>
</dbReference>
<keyword evidence="1" id="KW-0805">Transcription regulation</keyword>
<reference evidence="6 7" key="1">
    <citation type="submission" date="2019-09" db="EMBL/GenBank/DDBJ databases">
        <title>Genome sequence of Rhodovastum atsumiense, a diverse member of the Acetobacteraceae family of non-sulfur purple photosynthetic bacteria.</title>
        <authorList>
            <person name="Meyer T."/>
            <person name="Kyndt J."/>
        </authorList>
    </citation>
    <scope>NUCLEOTIDE SEQUENCE [LARGE SCALE GENOMIC DNA]</scope>
    <source>
        <strain evidence="6 7">DSM 21279</strain>
    </source>
</reference>
<evidence type="ECO:0000313" key="7">
    <source>
        <dbReference type="Proteomes" id="UP000325255"/>
    </source>
</evidence>
<dbReference type="InterPro" id="IPR011711">
    <property type="entry name" value="GntR_C"/>
</dbReference>
<accession>A0A5M6J1H9</accession>
<dbReference type="GO" id="GO:0003677">
    <property type="term" value="F:DNA binding"/>
    <property type="evidence" value="ECO:0007669"/>
    <property type="project" value="UniProtKB-KW"/>
</dbReference>
<evidence type="ECO:0000256" key="3">
    <source>
        <dbReference type="ARBA" id="ARBA00023163"/>
    </source>
</evidence>
<dbReference type="SMART" id="SM00345">
    <property type="entry name" value="HTH_GNTR"/>
    <property type="match status" value="1"/>
</dbReference>
<dbReference type="AlphaFoldDB" id="A0A5M6J1H9"/>
<dbReference type="GO" id="GO:0003700">
    <property type="term" value="F:DNA-binding transcription factor activity"/>
    <property type="evidence" value="ECO:0007669"/>
    <property type="project" value="InterPro"/>
</dbReference>